<dbReference type="EMBL" id="VSRR010000381">
    <property type="protein sequence ID" value="MPC14826.1"/>
    <property type="molecule type" value="Genomic_DNA"/>
</dbReference>
<dbReference type="AlphaFoldDB" id="A0A5B7D2U3"/>
<accession>A0A5B7D2U3</accession>
<proteinExistence type="predicted"/>
<organism evidence="2 3">
    <name type="scientific">Portunus trituberculatus</name>
    <name type="common">Swimming crab</name>
    <name type="synonym">Neptunus trituberculatus</name>
    <dbReference type="NCBI Taxonomy" id="210409"/>
    <lineage>
        <taxon>Eukaryota</taxon>
        <taxon>Metazoa</taxon>
        <taxon>Ecdysozoa</taxon>
        <taxon>Arthropoda</taxon>
        <taxon>Crustacea</taxon>
        <taxon>Multicrustacea</taxon>
        <taxon>Malacostraca</taxon>
        <taxon>Eumalacostraca</taxon>
        <taxon>Eucarida</taxon>
        <taxon>Decapoda</taxon>
        <taxon>Pleocyemata</taxon>
        <taxon>Brachyura</taxon>
        <taxon>Eubrachyura</taxon>
        <taxon>Portunoidea</taxon>
        <taxon>Portunidae</taxon>
        <taxon>Portuninae</taxon>
        <taxon>Portunus</taxon>
    </lineage>
</organism>
<sequence>MTRTGRAGHLPGWRRRWSGRGDEAGRQLAACHLLSWLDGIPLETLKGPAWGLSVVSRDLLSHQHETD</sequence>
<protein>
    <submittedName>
        <fullName evidence="2">Uncharacterized protein</fullName>
    </submittedName>
</protein>
<dbReference type="Proteomes" id="UP000324222">
    <property type="component" value="Unassembled WGS sequence"/>
</dbReference>
<evidence type="ECO:0000313" key="2">
    <source>
        <dbReference type="EMBL" id="MPC14826.1"/>
    </source>
</evidence>
<evidence type="ECO:0000256" key="1">
    <source>
        <dbReference type="SAM" id="MobiDB-lite"/>
    </source>
</evidence>
<reference evidence="2 3" key="1">
    <citation type="submission" date="2019-05" db="EMBL/GenBank/DDBJ databases">
        <title>Another draft genome of Portunus trituberculatus and its Hox gene families provides insights of decapod evolution.</title>
        <authorList>
            <person name="Jeong J.-H."/>
            <person name="Song I."/>
            <person name="Kim S."/>
            <person name="Choi T."/>
            <person name="Kim D."/>
            <person name="Ryu S."/>
            <person name="Kim W."/>
        </authorList>
    </citation>
    <scope>NUCLEOTIDE SEQUENCE [LARGE SCALE GENOMIC DNA]</scope>
    <source>
        <tissue evidence="2">Muscle</tissue>
    </source>
</reference>
<comment type="caution">
    <text evidence="2">The sequence shown here is derived from an EMBL/GenBank/DDBJ whole genome shotgun (WGS) entry which is preliminary data.</text>
</comment>
<name>A0A5B7D2U3_PORTR</name>
<evidence type="ECO:0000313" key="3">
    <source>
        <dbReference type="Proteomes" id="UP000324222"/>
    </source>
</evidence>
<feature type="region of interest" description="Disordered" evidence="1">
    <location>
        <begin position="1"/>
        <end position="20"/>
    </location>
</feature>
<keyword evidence="3" id="KW-1185">Reference proteome</keyword>
<gene>
    <name evidence="2" type="ORF">E2C01_007601</name>
</gene>